<feature type="transmembrane region" description="Helical" evidence="2">
    <location>
        <begin position="30"/>
        <end position="55"/>
    </location>
</feature>
<protein>
    <submittedName>
        <fullName evidence="3">Uncharacterized protein</fullName>
    </submittedName>
</protein>
<comment type="caution">
    <text evidence="3">The sequence shown here is derived from an EMBL/GenBank/DDBJ whole genome shotgun (WGS) entry which is preliminary data.</text>
</comment>
<dbReference type="EMBL" id="JACMSC010000007">
    <property type="protein sequence ID" value="KAG6516499.1"/>
    <property type="molecule type" value="Genomic_DNA"/>
</dbReference>
<keyword evidence="2" id="KW-0812">Transmembrane</keyword>
<dbReference type="Proteomes" id="UP000734854">
    <property type="component" value="Unassembled WGS sequence"/>
</dbReference>
<organism evidence="3 4">
    <name type="scientific">Zingiber officinale</name>
    <name type="common">Ginger</name>
    <name type="synonym">Amomum zingiber</name>
    <dbReference type="NCBI Taxonomy" id="94328"/>
    <lineage>
        <taxon>Eukaryota</taxon>
        <taxon>Viridiplantae</taxon>
        <taxon>Streptophyta</taxon>
        <taxon>Embryophyta</taxon>
        <taxon>Tracheophyta</taxon>
        <taxon>Spermatophyta</taxon>
        <taxon>Magnoliopsida</taxon>
        <taxon>Liliopsida</taxon>
        <taxon>Zingiberales</taxon>
        <taxon>Zingiberaceae</taxon>
        <taxon>Zingiber</taxon>
    </lineage>
</organism>
<dbReference type="AlphaFoldDB" id="A0A8J5LGD8"/>
<evidence type="ECO:0000256" key="1">
    <source>
        <dbReference type="SAM" id="MobiDB-lite"/>
    </source>
</evidence>
<evidence type="ECO:0000313" key="4">
    <source>
        <dbReference type="Proteomes" id="UP000734854"/>
    </source>
</evidence>
<gene>
    <name evidence="3" type="ORF">ZIOFF_026964</name>
</gene>
<keyword evidence="2" id="KW-0472">Membrane</keyword>
<feature type="compositionally biased region" description="Basic residues" evidence="1">
    <location>
        <begin position="117"/>
        <end position="130"/>
    </location>
</feature>
<feature type="region of interest" description="Disordered" evidence="1">
    <location>
        <begin position="91"/>
        <end position="137"/>
    </location>
</feature>
<proteinExistence type="predicted"/>
<sequence>MERIRYRHRTTESLYFFSSKINLPTCRSSLLADIHVLAIVLWDLFFSAFFSFVTFEYRIAMHMPCHSWICPNSNRLIGRFDSSAQLARFRRRRQKKYDRNATGSSDRSLRHGEHLNGRKRKRIRTSRRRDRPASFLQQWKNPAEDEDRILFGGSVVREGGGSLPSAAHSYAVHDVLGTSTKDELIEFLLDAVASDADRGAAHCKVFVHGPRLVRRPEVNMSSAYSKAGLDHYLVGCRKISYILTLNTLSYHVLHSGKIFGSIVHLHFGNIFDYTYLRRARLLRFASQTVHVTATLAATKLSATVTDKRRRWMRLTVTVQTMLEADLAAHVDDNDHQYNKFRINLTDGGVTGM</sequence>
<accession>A0A8J5LGD8</accession>
<keyword evidence="4" id="KW-1185">Reference proteome</keyword>
<feature type="compositionally biased region" description="Basic and acidic residues" evidence="1">
    <location>
        <begin position="107"/>
        <end position="116"/>
    </location>
</feature>
<keyword evidence="2" id="KW-1133">Transmembrane helix</keyword>
<evidence type="ECO:0000313" key="3">
    <source>
        <dbReference type="EMBL" id="KAG6516499.1"/>
    </source>
</evidence>
<name>A0A8J5LGD8_ZINOF</name>
<evidence type="ECO:0000256" key="2">
    <source>
        <dbReference type="SAM" id="Phobius"/>
    </source>
</evidence>
<reference evidence="3 4" key="1">
    <citation type="submission" date="2020-08" db="EMBL/GenBank/DDBJ databases">
        <title>Plant Genome Project.</title>
        <authorList>
            <person name="Zhang R.-G."/>
        </authorList>
    </citation>
    <scope>NUCLEOTIDE SEQUENCE [LARGE SCALE GENOMIC DNA]</scope>
    <source>
        <tissue evidence="3">Rhizome</tissue>
    </source>
</reference>